<keyword evidence="3" id="KW-1185">Reference proteome</keyword>
<evidence type="ECO:0000313" key="3">
    <source>
        <dbReference type="Proteomes" id="UP001234178"/>
    </source>
</evidence>
<gene>
    <name evidence="2" type="ORF">OUZ56_022249</name>
</gene>
<organism evidence="2 3">
    <name type="scientific">Daphnia magna</name>
    <dbReference type="NCBI Taxonomy" id="35525"/>
    <lineage>
        <taxon>Eukaryota</taxon>
        <taxon>Metazoa</taxon>
        <taxon>Ecdysozoa</taxon>
        <taxon>Arthropoda</taxon>
        <taxon>Crustacea</taxon>
        <taxon>Branchiopoda</taxon>
        <taxon>Diplostraca</taxon>
        <taxon>Cladocera</taxon>
        <taxon>Anomopoda</taxon>
        <taxon>Daphniidae</taxon>
        <taxon>Daphnia</taxon>
    </lineage>
</organism>
<sequence length="103" mass="11923">METKRSQSESDAARHTLFQTIVHGLWWIHGKRRSRTHINRDGTPSCRNIQEFPSLAKKFKLFIWFACIRLAVVVQILSFPVEIWAPGSRPITLAFSQTSVLWS</sequence>
<accession>A0ABR0AVX7</accession>
<feature type="transmembrane region" description="Helical" evidence="1">
    <location>
        <begin position="61"/>
        <end position="81"/>
    </location>
</feature>
<evidence type="ECO:0000313" key="2">
    <source>
        <dbReference type="EMBL" id="KAK4029243.1"/>
    </source>
</evidence>
<evidence type="ECO:0000256" key="1">
    <source>
        <dbReference type="SAM" id="Phobius"/>
    </source>
</evidence>
<protein>
    <submittedName>
        <fullName evidence="2">Uncharacterized protein</fullName>
    </submittedName>
</protein>
<keyword evidence="1" id="KW-1133">Transmembrane helix</keyword>
<keyword evidence="1" id="KW-0812">Transmembrane</keyword>
<comment type="caution">
    <text evidence="2">The sequence shown here is derived from an EMBL/GenBank/DDBJ whole genome shotgun (WGS) entry which is preliminary data.</text>
</comment>
<dbReference type="EMBL" id="JAOYFB010000039">
    <property type="protein sequence ID" value="KAK4029243.1"/>
    <property type="molecule type" value="Genomic_DNA"/>
</dbReference>
<name>A0ABR0AVX7_9CRUS</name>
<proteinExistence type="predicted"/>
<reference evidence="2 3" key="1">
    <citation type="journal article" date="2023" name="Nucleic Acids Res.">
        <title>The hologenome of Daphnia magna reveals possible DNA methylation and microbiome-mediated evolution of the host genome.</title>
        <authorList>
            <person name="Chaturvedi A."/>
            <person name="Li X."/>
            <person name="Dhandapani V."/>
            <person name="Marshall H."/>
            <person name="Kissane S."/>
            <person name="Cuenca-Cambronero M."/>
            <person name="Asole G."/>
            <person name="Calvet F."/>
            <person name="Ruiz-Romero M."/>
            <person name="Marangio P."/>
            <person name="Guigo R."/>
            <person name="Rago D."/>
            <person name="Mirbahai L."/>
            <person name="Eastwood N."/>
            <person name="Colbourne J.K."/>
            <person name="Zhou J."/>
            <person name="Mallon E."/>
            <person name="Orsini L."/>
        </authorList>
    </citation>
    <scope>NUCLEOTIDE SEQUENCE [LARGE SCALE GENOMIC DNA]</scope>
    <source>
        <strain evidence="2">LRV0_1</strain>
    </source>
</reference>
<keyword evidence="1" id="KW-0472">Membrane</keyword>
<dbReference type="Proteomes" id="UP001234178">
    <property type="component" value="Unassembled WGS sequence"/>
</dbReference>